<evidence type="ECO:0000313" key="2">
    <source>
        <dbReference type="Proteomes" id="UP000029921"/>
    </source>
</evidence>
<sequence length="317" mass="33122">MSLALVHNLVSYLTAVDGATLLHAASVAGNNIDYDKVIHGHKYYQYMAEQATLAADIGTAAMFMIPMVIATGQVKLLGSALGGAVSAHAPNQGIQGSQAEMAKANDAENRNMDSVVAGYSTAAVMKGIEENNAAIASISKMDNYNDFNKGQVGQQMQQIGSTAGYGSELNSEKDFQNVLSGGKFQGVQSVSNMKSLGQEFESDQNFKYAADTNGRALARTLGNDATAKTIGSARGLIAGDFFDKDGNLSGGREGNIYTQGLENQARISANQTAGIGKLGEFTREQMNAIQYGAEAGALGQIAQGNALRAVHGTGQAF</sequence>
<dbReference type="AlphaFoldDB" id="A0A4U8SYU0"/>
<keyword evidence="2" id="KW-1185">Reference proteome</keyword>
<proteinExistence type="predicted"/>
<name>A0A4U8SYU0_9HELI</name>
<dbReference type="Proteomes" id="UP000029921">
    <property type="component" value="Unassembled WGS sequence"/>
</dbReference>
<comment type="caution">
    <text evidence="1">The sequence shown here is derived from an EMBL/GenBank/DDBJ whole genome shotgun (WGS) entry which is preliminary data.</text>
</comment>
<reference evidence="1 2" key="1">
    <citation type="journal article" date="2014" name="Genome Announc.">
        <title>Draft genome sequences of eight enterohepatic helicobacter species isolated from both laboratory and wild rodents.</title>
        <authorList>
            <person name="Sheh A."/>
            <person name="Shen Z."/>
            <person name="Fox J.G."/>
        </authorList>
    </citation>
    <scope>NUCLEOTIDE SEQUENCE [LARGE SCALE GENOMIC DNA]</scope>
    <source>
        <strain evidence="1 2">MIT 96-1001</strain>
    </source>
</reference>
<feature type="non-terminal residue" evidence="1">
    <location>
        <position position="317"/>
    </location>
</feature>
<organism evidence="1 2">
    <name type="scientific">Helicobacter magdeburgensis</name>
    <dbReference type="NCBI Taxonomy" id="471858"/>
    <lineage>
        <taxon>Bacteria</taxon>
        <taxon>Pseudomonadati</taxon>
        <taxon>Campylobacterota</taxon>
        <taxon>Epsilonproteobacteria</taxon>
        <taxon>Campylobacterales</taxon>
        <taxon>Helicobacteraceae</taxon>
        <taxon>Helicobacter</taxon>
    </lineage>
</organism>
<dbReference type="EMBL" id="JRPE02000015">
    <property type="protein sequence ID" value="TLD91387.1"/>
    <property type="molecule type" value="Genomic_DNA"/>
</dbReference>
<protein>
    <submittedName>
        <fullName evidence="1">Uncharacterized protein</fullName>
    </submittedName>
</protein>
<accession>A0A4U8SYU0</accession>
<gene>
    <name evidence="1" type="ORF">LS74_009100</name>
</gene>
<evidence type="ECO:0000313" key="1">
    <source>
        <dbReference type="EMBL" id="TLD91387.1"/>
    </source>
</evidence>